<evidence type="ECO:0000256" key="1">
    <source>
        <dbReference type="ARBA" id="ARBA00001933"/>
    </source>
</evidence>
<evidence type="ECO:0000313" key="6">
    <source>
        <dbReference type="Proteomes" id="UP001056291"/>
    </source>
</evidence>
<evidence type="ECO:0000313" key="5">
    <source>
        <dbReference type="EMBL" id="USG60631.1"/>
    </source>
</evidence>
<dbReference type="PANTHER" id="PTHR43094:SF1">
    <property type="entry name" value="AMINOTRANSFERASE CLASS-III"/>
    <property type="match status" value="1"/>
</dbReference>
<dbReference type="EMBL" id="CP098747">
    <property type="protein sequence ID" value="USG60631.1"/>
    <property type="molecule type" value="Genomic_DNA"/>
</dbReference>
<evidence type="ECO:0000256" key="3">
    <source>
        <dbReference type="ARBA" id="ARBA00022898"/>
    </source>
</evidence>
<dbReference type="PROSITE" id="PS00600">
    <property type="entry name" value="AA_TRANSFER_CLASS_3"/>
    <property type="match status" value="1"/>
</dbReference>
<dbReference type="SUPFAM" id="SSF53383">
    <property type="entry name" value="PLP-dependent transferases"/>
    <property type="match status" value="1"/>
</dbReference>
<dbReference type="GO" id="GO:0008483">
    <property type="term" value="F:transaminase activity"/>
    <property type="evidence" value="ECO:0007669"/>
    <property type="project" value="UniProtKB-KW"/>
</dbReference>
<reference evidence="5" key="1">
    <citation type="submission" date="2022-06" db="EMBL/GenBank/DDBJ databases">
        <title>Sneathiella actinostolidae sp. nov., isolated from a sea anemonein the Western Pacific Ocean.</title>
        <authorList>
            <person name="Wei M.J."/>
        </authorList>
    </citation>
    <scope>NUCLEOTIDE SEQUENCE</scope>
    <source>
        <strain evidence="5">PHK-P5</strain>
    </source>
</reference>
<sequence>MTHVIHRNPKANYPVAASGEGPYIIDDAGKKYFDAGDAAVSCLGHSNDSVAKAMKAQIDSISFTHSGFFTNPAMEGLATFLAGKAPGDLNHVFFVSGGSEAVESALKLARQYFLEKGEPSRTRFISRRQSYHGNTLGALSAGGNLWRREPFAPLLLPVDLISPCYEYRGRRDDETDWEFGQRTADELEAALMAQGPENICAFICEPVVGATLGAVPAVAGYFTRIREICDQYGVLFIADEVMCGMGRTGSLFAVEQENIVPDILVMAKGLGAGYQPIGAMMCTDEIYNAIVDGSGFFQHGHTYLGHPVACAGALAVQQYIEDNDLLSNVQLRGQQLREGLMARFGNNACVGDIRGRGLFQGMEIVADRLTKEPLDPALKVHVKIKAAAMDEGLMCYPMGGTIDGHRGDHVLLAPPFIVDESHVDEVVSKLGRAVDAVLQSVKA</sequence>
<evidence type="ECO:0000256" key="2">
    <source>
        <dbReference type="ARBA" id="ARBA00008954"/>
    </source>
</evidence>
<name>A0ABY4W1A8_9PROT</name>
<dbReference type="InterPro" id="IPR015421">
    <property type="entry name" value="PyrdxlP-dep_Trfase_major"/>
</dbReference>
<evidence type="ECO:0000256" key="4">
    <source>
        <dbReference type="RuleBase" id="RU003560"/>
    </source>
</evidence>
<dbReference type="RefSeq" id="WP_251933512.1">
    <property type="nucleotide sequence ID" value="NZ_CP098747.1"/>
</dbReference>
<comment type="cofactor">
    <cofactor evidence="1">
        <name>pyridoxal 5'-phosphate</name>
        <dbReference type="ChEBI" id="CHEBI:597326"/>
    </cofactor>
</comment>
<gene>
    <name evidence="5" type="ORF">NBZ79_15810</name>
</gene>
<keyword evidence="5" id="KW-0032">Aminotransferase</keyword>
<accession>A0ABY4W1A8</accession>
<keyword evidence="5" id="KW-0808">Transferase</keyword>
<dbReference type="Proteomes" id="UP001056291">
    <property type="component" value="Chromosome"/>
</dbReference>
<dbReference type="NCBIfam" id="NF005685">
    <property type="entry name" value="PRK07483.1"/>
    <property type="match status" value="1"/>
</dbReference>
<dbReference type="Pfam" id="PF00202">
    <property type="entry name" value="Aminotran_3"/>
    <property type="match status" value="1"/>
</dbReference>
<dbReference type="Gene3D" id="3.40.640.10">
    <property type="entry name" value="Type I PLP-dependent aspartate aminotransferase-like (Major domain)"/>
    <property type="match status" value="1"/>
</dbReference>
<protein>
    <submittedName>
        <fullName evidence="5">Aspartate aminotransferase family protein</fullName>
    </submittedName>
</protein>
<keyword evidence="3 4" id="KW-0663">Pyridoxal phosphate</keyword>
<keyword evidence="6" id="KW-1185">Reference proteome</keyword>
<dbReference type="Gene3D" id="3.90.1150.10">
    <property type="entry name" value="Aspartate Aminotransferase, domain 1"/>
    <property type="match status" value="1"/>
</dbReference>
<dbReference type="InterPro" id="IPR005814">
    <property type="entry name" value="Aminotrans_3"/>
</dbReference>
<dbReference type="PANTHER" id="PTHR43094">
    <property type="entry name" value="AMINOTRANSFERASE"/>
    <property type="match status" value="1"/>
</dbReference>
<comment type="similarity">
    <text evidence="2 4">Belongs to the class-III pyridoxal-phosphate-dependent aminotransferase family.</text>
</comment>
<dbReference type="InterPro" id="IPR015424">
    <property type="entry name" value="PyrdxlP-dep_Trfase"/>
</dbReference>
<organism evidence="5 6">
    <name type="scientific">Sneathiella marina</name>
    <dbReference type="NCBI Taxonomy" id="2950108"/>
    <lineage>
        <taxon>Bacteria</taxon>
        <taxon>Pseudomonadati</taxon>
        <taxon>Pseudomonadota</taxon>
        <taxon>Alphaproteobacteria</taxon>
        <taxon>Sneathiellales</taxon>
        <taxon>Sneathiellaceae</taxon>
        <taxon>Sneathiella</taxon>
    </lineage>
</organism>
<dbReference type="PIRSF" id="PIRSF000521">
    <property type="entry name" value="Transaminase_4ab_Lys_Orn"/>
    <property type="match status" value="1"/>
</dbReference>
<dbReference type="InterPro" id="IPR015422">
    <property type="entry name" value="PyrdxlP-dep_Trfase_small"/>
</dbReference>
<dbReference type="InterPro" id="IPR049704">
    <property type="entry name" value="Aminotrans_3_PPA_site"/>
</dbReference>
<dbReference type="CDD" id="cd00610">
    <property type="entry name" value="OAT_like"/>
    <property type="match status" value="1"/>
</dbReference>
<proteinExistence type="inferred from homology"/>